<gene>
    <name evidence="1" type="ORF">OH76DRAFT_1324060</name>
</gene>
<protein>
    <submittedName>
        <fullName evidence="1">Uncharacterized protein</fullName>
    </submittedName>
</protein>
<accession>A0A371CGW0</accession>
<evidence type="ECO:0000313" key="1">
    <source>
        <dbReference type="EMBL" id="RDX39514.1"/>
    </source>
</evidence>
<dbReference type="OrthoDB" id="2638305at2759"/>
<name>A0A371CGW0_9APHY</name>
<keyword evidence="2" id="KW-1185">Reference proteome</keyword>
<dbReference type="EMBL" id="KZ857790">
    <property type="protein sequence ID" value="RDX39514.1"/>
    <property type="molecule type" value="Genomic_DNA"/>
</dbReference>
<reference evidence="1 2" key="1">
    <citation type="journal article" date="2018" name="Biotechnol. Biofuels">
        <title>Integrative visual omics of the white-rot fungus Polyporus brumalis exposes the biotechnological potential of its oxidative enzymes for delignifying raw plant biomass.</title>
        <authorList>
            <person name="Miyauchi S."/>
            <person name="Rancon A."/>
            <person name="Drula E."/>
            <person name="Hage H."/>
            <person name="Chaduli D."/>
            <person name="Favel A."/>
            <person name="Grisel S."/>
            <person name="Henrissat B."/>
            <person name="Herpoel-Gimbert I."/>
            <person name="Ruiz-Duenas F.J."/>
            <person name="Chevret D."/>
            <person name="Hainaut M."/>
            <person name="Lin J."/>
            <person name="Wang M."/>
            <person name="Pangilinan J."/>
            <person name="Lipzen A."/>
            <person name="Lesage-Meessen L."/>
            <person name="Navarro D."/>
            <person name="Riley R."/>
            <person name="Grigoriev I.V."/>
            <person name="Zhou S."/>
            <person name="Raouche S."/>
            <person name="Rosso M.N."/>
        </authorList>
    </citation>
    <scope>NUCLEOTIDE SEQUENCE [LARGE SCALE GENOMIC DNA]</scope>
    <source>
        <strain evidence="1 2">BRFM 1820</strain>
    </source>
</reference>
<sequence length="308" mass="34929">AKGAAPLQLNPRFPLLGPHFIPPSFSHAQRRHAIIQTEPKLAYLKPVTVIHPAFYPELAVCPRCESTDVLWYGWSPTGHHDVHGIEREETAIGYQLCCNRCKELYGQGGSRSEEEDSKSYSFLTTSCQFWENREHWDIPRDALTRDLFNLIVEFRLSGTAAGIAEHIRRHNDLVGDVYNKWVEKTRQSESEATLRTLGAVTISLDATFRSAGKATVTDKDKARTKVWTGGLQSVMNEKNLIIAWRLCLTQANAEVQELLEGVSRRLYLLEFAQPEMAVADNCCHVRAAIRKVFPDIAVVLDVWHFIMR</sequence>
<feature type="non-terminal residue" evidence="1">
    <location>
        <position position="308"/>
    </location>
</feature>
<dbReference type="AlphaFoldDB" id="A0A371CGW0"/>
<organism evidence="1 2">
    <name type="scientific">Lentinus brumalis</name>
    <dbReference type="NCBI Taxonomy" id="2498619"/>
    <lineage>
        <taxon>Eukaryota</taxon>
        <taxon>Fungi</taxon>
        <taxon>Dikarya</taxon>
        <taxon>Basidiomycota</taxon>
        <taxon>Agaricomycotina</taxon>
        <taxon>Agaricomycetes</taxon>
        <taxon>Polyporales</taxon>
        <taxon>Polyporaceae</taxon>
        <taxon>Lentinus</taxon>
    </lineage>
</organism>
<dbReference type="Proteomes" id="UP000256964">
    <property type="component" value="Unassembled WGS sequence"/>
</dbReference>
<feature type="non-terminal residue" evidence="1">
    <location>
        <position position="1"/>
    </location>
</feature>
<proteinExistence type="predicted"/>
<evidence type="ECO:0000313" key="2">
    <source>
        <dbReference type="Proteomes" id="UP000256964"/>
    </source>
</evidence>